<comment type="caution">
    <text evidence="2">The sequence shown here is derived from an EMBL/GenBank/DDBJ whole genome shotgun (WGS) entry which is preliminary data.</text>
</comment>
<keyword evidence="1" id="KW-0732">Signal</keyword>
<evidence type="ECO:0000256" key="1">
    <source>
        <dbReference type="SAM" id="SignalP"/>
    </source>
</evidence>
<sequence length="169" mass="19111">MRLPTQILFLSLISLISFPSAAGLSTPEEIMQQLQERGVNSVVAELGERRDWSRIIHNISTGDSQWLKVAFKLSPNLHPEFTKQTINALSLALVNNPTEVLALTSKHRTISFMDICHIPTTITGLAQKQTFAKNALRSLKTVEKSDLRKNWDNIENCLWELEKSSSTYF</sequence>
<evidence type="ECO:0000313" key="3">
    <source>
        <dbReference type="Proteomes" id="UP000194204"/>
    </source>
</evidence>
<name>A0A1Y2SKF3_9GAMM</name>
<organism evidence="2 3">
    <name type="scientific">Xenorhabdus beddingii</name>
    <dbReference type="NCBI Taxonomy" id="40578"/>
    <lineage>
        <taxon>Bacteria</taxon>
        <taxon>Pseudomonadati</taxon>
        <taxon>Pseudomonadota</taxon>
        <taxon>Gammaproteobacteria</taxon>
        <taxon>Enterobacterales</taxon>
        <taxon>Morganellaceae</taxon>
        <taxon>Xenorhabdus</taxon>
    </lineage>
</organism>
<dbReference type="EMBL" id="MUBK01000020">
    <property type="protein sequence ID" value="OTA19305.1"/>
    <property type="molecule type" value="Genomic_DNA"/>
</dbReference>
<accession>A0A1Y2SKF3</accession>
<reference evidence="2 3" key="1">
    <citation type="submission" date="2017-01" db="EMBL/GenBank/DDBJ databases">
        <title>Deconstructing symbiosis and pathogenesis requirements using a combined genomic-metabolomic approach.</title>
        <authorList>
            <person name="Tobias N.J."/>
            <person name="Wolff H."/>
            <person name="Djahanschiri B."/>
            <person name="Ebersberger I."/>
            <person name="Bode H.B."/>
        </authorList>
    </citation>
    <scope>NUCLEOTIDE SEQUENCE [LARGE SCALE GENOMIC DNA]</scope>
    <source>
        <strain evidence="2 3">DSM 4764</strain>
    </source>
</reference>
<keyword evidence="3" id="KW-1185">Reference proteome</keyword>
<protein>
    <submittedName>
        <fullName evidence="2">Uncharacterized protein</fullName>
    </submittedName>
</protein>
<dbReference type="RefSeq" id="WP_086113250.1">
    <property type="nucleotide sequence ID" value="NZ_CAWNHF010000113.1"/>
</dbReference>
<gene>
    <name evidence="2" type="ORF">Xbed_02523</name>
</gene>
<dbReference type="Proteomes" id="UP000194204">
    <property type="component" value="Unassembled WGS sequence"/>
</dbReference>
<dbReference type="OrthoDB" id="6444367at2"/>
<feature type="signal peptide" evidence="1">
    <location>
        <begin position="1"/>
        <end position="22"/>
    </location>
</feature>
<proteinExistence type="predicted"/>
<evidence type="ECO:0000313" key="2">
    <source>
        <dbReference type="EMBL" id="OTA19305.1"/>
    </source>
</evidence>
<dbReference type="AlphaFoldDB" id="A0A1Y2SKF3"/>
<feature type="chain" id="PRO_5012508556" evidence="1">
    <location>
        <begin position="23"/>
        <end position="169"/>
    </location>
</feature>